<evidence type="ECO:0000256" key="2">
    <source>
        <dbReference type="ARBA" id="ARBA00022679"/>
    </source>
</evidence>
<dbReference type="GO" id="GO:0016757">
    <property type="term" value="F:glycosyltransferase activity"/>
    <property type="evidence" value="ECO:0007669"/>
    <property type="project" value="UniProtKB-KW"/>
</dbReference>
<dbReference type="InterPro" id="IPR028098">
    <property type="entry name" value="Glyco_trans_4-like_N"/>
</dbReference>
<organism evidence="5 6">
    <name type="scientific">Mycolicibacterium vaccae ATCC 25954</name>
    <dbReference type="NCBI Taxonomy" id="1194972"/>
    <lineage>
        <taxon>Bacteria</taxon>
        <taxon>Bacillati</taxon>
        <taxon>Actinomycetota</taxon>
        <taxon>Actinomycetes</taxon>
        <taxon>Mycobacteriales</taxon>
        <taxon>Mycobacteriaceae</taxon>
        <taxon>Mycolicibacterium</taxon>
    </lineage>
</organism>
<dbReference type="RefSeq" id="WP_003931495.1">
    <property type="nucleotide sequence ID" value="NZ_JH814693.1"/>
</dbReference>
<evidence type="ECO:0000259" key="3">
    <source>
        <dbReference type="Pfam" id="PF00534"/>
    </source>
</evidence>
<accession>K0UHG4</accession>
<sequence length="344" mass="36914">MEAHLWHLARALVRMGHRVTVFAADGTDLALTHSGLTVRTLPVDAAAAVPFPLPGAVKQSRHDAFVAVMSELTEDHHRRFDVIHNHSLHYVPIRWAPHLRTPMLTTLHTPPIPLLEAAVGAMKDSGLAFAAVSRHTAKAWAPVGIDRLAVVPNGVDVARWPQGTGGPYLVWAGRIVPEKGPHLAIEVAERSGHRLALAGPVGDEDYFRRRIEPRLGGRVVHLGHLDQRRLASVVGGAAAALVTPVWDEPFGQVVAEAGMCGTPVVAFARGGIPEVVDPECGRLVAPGDTTAMAAAIPEAAALSRSAVRESAVARHSVSAMADRYVTLYRDVIDGAYRREFDRPA</sequence>
<evidence type="ECO:0000313" key="5">
    <source>
        <dbReference type="EMBL" id="EJZ06697.1"/>
    </source>
</evidence>
<dbReference type="AlphaFoldDB" id="K0UHG4"/>
<dbReference type="SUPFAM" id="SSF53756">
    <property type="entry name" value="UDP-Glycosyltransferase/glycogen phosphorylase"/>
    <property type="match status" value="1"/>
</dbReference>
<gene>
    <name evidence="5" type="ORF">MVAC_21013</name>
</gene>
<dbReference type="Pfam" id="PF13439">
    <property type="entry name" value="Glyco_transf_4"/>
    <property type="match status" value="1"/>
</dbReference>
<dbReference type="eggNOG" id="COG0438">
    <property type="taxonomic scope" value="Bacteria"/>
</dbReference>
<reference evidence="5 6" key="1">
    <citation type="journal article" date="2012" name="J. Bacteriol.">
        <title>Complete Genome Sequence of Mycobacterium vaccae Type Strain ATCC 25954.</title>
        <authorList>
            <person name="Ho Y.S."/>
            <person name="Adroub S.A."/>
            <person name="Abadi M."/>
            <person name="Al Alwan B."/>
            <person name="Alkhateeb R."/>
            <person name="Gao G."/>
            <person name="Ragab A."/>
            <person name="Ali S."/>
            <person name="van Soolingen D."/>
            <person name="Bitter W."/>
            <person name="Pain A."/>
            <person name="Abdallah A.M."/>
        </authorList>
    </citation>
    <scope>NUCLEOTIDE SEQUENCE [LARGE SCALE GENOMIC DNA]</scope>
    <source>
        <strain evidence="5 6">ATCC 25954</strain>
    </source>
</reference>
<dbReference type="Gene3D" id="3.40.50.2000">
    <property type="entry name" value="Glycogen Phosphorylase B"/>
    <property type="match status" value="2"/>
</dbReference>
<dbReference type="PANTHER" id="PTHR45947:SF3">
    <property type="entry name" value="SULFOQUINOVOSYL TRANSFERASE SQD2"/>
    <property type="match status" value="1"/>
</dbReference>
<feature type="domain" description="Glycosyl transferase family 1" evidence="3">
    <location>
        <begin position="164"/>
        <end position="299"/>
    </location>
</feature>
<dbReference type="InterPro" id="IPR050194">
    <property type="entry name" value="Glycosyltransferase_grp1"/>
</dbReference>
<proteinExistence type="predicted"/>
<dbReference type="Pfam" id="PF00534">
    <property type="entry name" value="Glycos_transf_1"/>
    <property type="match status" value="1"/>
</dbReference>
<dbReference type="PANTHER" id="PTHR45947">
    <property type="entry name" value="SULFOQUINOVOSYL TRANSFERASE SQD2"/>
    <property type="match status" value="1"/>
</dbReference>
<evidence type="ECO:0000259" key="4">
    <source>
        <dbReference type="Pfam" id="PF13439"/>
    </source>
</evidence>
<protein>
    <submittedName>
        <fullName evidence="5">Group 1 glycosyl transferase</fullName>
    </submittedName>
</protein>
<dbReference type="EMBL" id="ALQA01000054">
    <property type="protein sequence ID" value="EJZ06697.1"/>
    <property type="molecule type" value="Genomic_DNA"/>
</dbReference>
<dbReference type="GO" id="GO:0008610">
    <property type="term" value="P:lipid biosynthetic process"/>
    <property type="evidence" value="ECO:0007669"/>
    <property type="project" value="UniProtKB-ARBA"/>
</dbReference>
<dbReference type="HOGENOM" id="CLU_042257_1_0_11"/>
<dbReference type="GO" id="GO:1903509">
    <property type="term" value="P:liposaccharide metabolic process"/>
    <property type="evidence" value="ECO:0007669"/>
    <property type="project" value="UniProtKB-ARBA"/>
</dbReference>
<dbReference type="PATRIC" id="fig|1194972.3.peg.4188"/>
<dbReference type="Proteomes" id="UP000006072">
    <property type="component" value="Unassembled WGS sequence"/>
</dbReference>
<dbReference type="InterPro" id="IPR001296">
    <property type="entry name" value="Glyco_trans_1"/>
</dbReference>
<keyword evidence="1" id="KW-0328">Glycosyltransferase</keyword>
<comment type="caution">
    <text evidence="5">The sequence shown here is derived from an EMBL/GenBank/DDBJ whole genome shotgun (WGS) entry which is preliminary data.</text>
</comment>
<dbReference type="GO" id="GO:1901137">
    <property type="term" value="P:carbohydrate derivative biosynthetic process"/>
    <property type="evidence" value="ECO:0007669"/>
    <property type="project" value="UniProtKB-ARBA"/>
</dbReference>
<keyword evidence="2 5" id="KW-0808">Transferase</keyword>
<keyword evidence="6" id="KW-1185">Reference proteome</keyword>
<feature type="domain" description="Glycosyltransferase subfamily 4-like N-terminal" evidence="4">
    <location>
        <begin position="1"/>
        <end position="159"/>
    </location>
</feature>
<evidence type="ECO:0000256" key="1">
    <source>
        <dbReference type="ARBA" id="ARBA00022676"/>
    </source>
</evidence>
<name>K0UHG4_MYCVA</name>
<evidence type="ECO:0000313" key="6">
    <source>
        <dbReference type="Proteomes" id="UP000006072"/>
    </source>
</evidence>